<gene>
    <name evidence="1" type="ORF">SAMN04487988_1293</name>
</gene>
<proteinExistence type="predicted"/>
<reference evidence="2" key="1">
    <citation type="submission" date="2016-10" db="EMBL/GenBank/DDBJ databases">
        <authorList>
            <person name="Varghese N."/>
            <person name="Submissions S."/>
        </authorList>
    </citation>
    <scope>NUCLEOTIDE SEQUENCE [LARGE SCALE GENOMIC DNA]</scope>
    <source>
        <strain evidence="2">DSM 19315</strain>
    </source>
</reference>
<evidence type="ECO:0000313" key="2">
    <source>
        <dbReference type="Proteomes" id="UP000199642"/>
    </source>
</evidence>
<dbReference type="STRING" id="435880.SAMN04487988_1293"/>
<organism evidence="1 2">
    <name type="scientific">Algoriphagus hitonicola</name>
    <dbReference type="NCBI Taxonomy" id="435880"/>
    <lineage>
        <taxon>Bacteria</taxon>
        <taxon>Pseudomonadati</taxon>
        <taxon>Bacteroidota</taxon>
        <taxon>Cytophagia</taxon>
        <taxon>Cytophagales</taxon>
        <taxon>Cyclobacteriaceae</taxon>
        <taxon>Algoriphagus</taxon>
    </lineage>
</organism>
<name>A0A1I2Y1F7_9BACT</name>
<sequence length="53" mass="6368">KKAKKLIFDRLVGDLVFSTVNLWRIKEFIRGAKYYFVFNVEIIQLADIQRYSI</sequence>
<dbReference type="Proteomes" id="UP000199642">
    <property type="component" value="Unassembled WGS sequence"/>
</dbReference>
<accession>A0A1I2Y1F7</accession>
<keyword evidence="2" id="KW-1185">Reference proteome</keyword>
<dbReference type="EMBL" id="FOPC01000029">
    <property type="protein sequence ID" value="SFH18151.1"/>
    <property type="molecule type" value="Genomic_DNA"/>
</dbReference>
<feature type="non-terminal residue" evidence="1">
    <location>
        <position position="1"/>
    </location>
</feature>
<dbReference type="AlphaFoldDB" id="A0A1I2Y1F7"/>
<evidence type="ECO:0000313" key="1">
    <source>
        <dbReference type="EMBL" id="SFH18151.1"/>
    </source>
</evidence>
<protein>
    <submittedName>
        <fullName evidence="1">Uncharacterized protein</fullName>
    </submittedName>
</protein>